<comment type="caution">
    <text evidence="2">The sequence shown here is derived from an EMBL/GenBank/DDBJ whole genome shotgun (WGS) entry which is preliminary data.</text>
</comment>
<feature type="compositionally biased region" description="Low complexity" evidence="1">
    <location>
        <begin position="373"/>
        <end position="390"/>
    </location>
</feature>
<evidence type="ECO:0000313" key="3">
    <source>
        <dbReference type="Proteomes" id="UP000001861"/>
    </source>
</evidence>
<organism evidence="2 3">
    <name type="scientific">Coprinopsis cinerea (strain Okayama-7 / 130 / ATCC MYA-4618 / FGSC 9003)</name>
    <name type="common">Inky cap fungus</name>
    <name type="synonym">Hormographiella aspergillata</name>
    <dbReference type="NCBI Taxonomy" id="240176"/>
    <lineage>
        <taxon>Eukaryota</taxon>
        <taxon>Fungi</taxon>
        <taxon>Dikarya</taxon>
        <taxon>Basidiomycota</taxon>
        <taxon>Agaricomycotina</taxon>
        <taxon>Agaricomycetes</taxon>
        <taxon>Agaricomycetidae</taxon>
        <taxon>Agaricales</taxon>
        <taxon>Agaricineae</taxon>
        <taxon>Psathyrellaceae</taxon>
        <taxon>Coprinopsis</taxon>
    </lineage>
</organism>
<reference evidence="2 3" key="1">
    <citation type="journal article" date="2010" name="Proc. Natl. Acad. Sci. U.S.A.">
        <title>Insights into evolution of multicellular fungi from the assembled chromosomes of the mushroom Coprinopsis cinerea (Coprinus cinereus).</title>
        <authorList>
            <person name="Stajich J.E."/>
            <person name="Wilke S.K."/>
            <person name="Ahren D."/>
            <person name="Au C.H."/>
            <person name="Birren B.W."/>
            <person name="Borodovsky M."/>
            <person name="Burns C."/>
            <person name="Canback B."/>
            <person name="Casselton L.A."/>
            <person name="Cheng C.K."/>
            <person name="Deng J."/>
            <person name="Dietrich F.S."/>
            <person name="Fargo D.C."/>
            <person name="Farman M.L."/>
            <person name="Gathman A.C."/>
            <person name="Goldberg J."/>
            <person name="Guigo R."/>
            <person name="Hoegger P.J."/>
            <person name="Hooker J.B."/>
            <person name="Huggins A."/>
            <person name="James T.Y."/>
            <person name="Kamada T."/>
            <person name="Kilaru S."/>
            <person name="Kodira C."/>
            <person name="Kues U."/>
            <person name="Kupfer D."/>
            <person name="Kwan H.S."/>
            <person name="Lomsadze A."/>
            <person name="Li W."/>
            <person name="Lilly W.W."/>
            <person name="Ma L.J."/>
            <person name="Mackey A.J."/>
            <person name="Manning G."/>
            <person name="Martin F."/>
            <person name="Muraguchi H."/>
            <person name="Natvig D.O."/>
            <person name="Palmerini H."/>
            <person name="Ramesh M.A."/>
            <person name="Rehmeyer C.J."/>
            <person name="Roe B.A."/>
            <person name="Shenoy N."/>
            <person name="Stanke M."/>
            <person name="Ter-Hovhannisyan V."/>
            <person name="Tunlid A."/>
            <person name="Velagapudi R."/>
            <person name="Vision T.J."/>
            <person name="Zeng Q."/>
            <person name="Zolan M.E."/>
            <person name="Pukkila P.J."/>
        </authorList>
    </citation>
    <scope>NUCLEOTIDE SEQUENCE [LARGE SCALE GENOMIC DNA]</scope>
    <source>
        <strain evidence="3">Okayama-7 / 130 / ATCC MYA-4618 / FGSC 9003</strain>
    </source>
</reference>
<gene>
    <name evidence="2" type="ORF">CC1G_08436</name>
</gene>
<feature type="compositionally biased region" description="Acidic residues" evidence="1">
    <location>
        <begin position="469"/>
        <end position="482"/>
    </location>
</feature>
<dbReference type="OMA" id="RCRRICL"/>
<evidence type="ECO:0008006" key="4">
    <source>
        <dbReference type="Google" id="ProtNLM"/>
    </source>
</evidence>
<evidence type="ECO:0000256" key="1">
    <source>
        <dbReference type="SAM" id="MobiDB-lite"/>
    </source>
</evidence>
<feature type="region of interest" description="Disordered" evidence="1">
    <location>
        <begin position="460"/>
        <end position="482"/>
    </location>
</feature>
<protein>
    <recommendedName>
        <fullName evidence="4">F-box domain-containing protein</fullName>
    </recommendedName>
</protein>
<accession>A8NAR7</accession>
<dbReference type="KEGG" id="cci:CC1G_08436"/>
<keyword evidence="3" id="KW-1185">Reference proteome</keyword>
<dbReference type="EMBL" id="AACS02000007">
    <property type="protein sequence ID" value="EAU89954.1"/>
    <property type="molecule type" value="Genomic_DNA"/>
</dbReference>
<dbReference type="InParanoid" id="A8NAR7"/>
<feature type="region of interest" description="Disordered" evidence="1">
    <location>
        <begin position="371"/>
        <end position="390"/>
    </location>
</feature>
<dbReference type="Proteomes" id="UP000001861">
    <property type="component" value="Unassembled WGS sequence"/>
</dbReference>
<dbReference type="AlphaFoldDB" id="A8NAR7"/>
<dbReference type="RefSeq" id="XP_001831919.1">
    <property type="nucleotide sequence ID" value="XM_001831867.1"/>
</dbReference>
<dbReference type="OrthoDB" id="2958239at2759"/>
<name>A8NAR7_COPC7</name>
<proteinExistence type="predicted"/>
<dbReference type="GeneID" id="6008398"/>
<evidence type="ECO:0000313" key="2">
    <source>
        <dbReference type="EMBL" id="EAU89954.1"/>
    </source>
</evidence>
<dbReference type="VEuPathDB" id="FungiDB:CC1G_08436"/>
<sequence>MLTPPLSTLSTELLVLIVDHVEQIASTEGLKALSLADRAFTPLCQERLVKQLSLSGKPVSTKKQLANAYELLSHKPSLINFVQSIQLSLLWHTDGSWLFNNGTFTRIILLLSQSANPPSRLCIDGMQNYGSQHPDMLVGKMIRTFFASSLVVLHLFHCTDVPPPILLVCPNLKELTLVRVSRINTVTEEGMDYFERPSPSLETLTSYEGFDILSLFTDSPRLPPLPRPLVDITRLRTFTNTPRTGEEIGFFSKILDAARDSLEDLTITYPLLLEAEDDYQPLPSFLNLSTLSRLHTFKLNTRITEDDPSRSLNVDELRIVLDAIPLPNQLTTLDLDIGVYGASPFHSTRSQDWRGLMKAIRRLSQPIDVGTRSLSSLSSPSGSSSSSSSSKVKLTFNFSFSTQSTPGFHISQSQHEDLVEFVRGEIQVESELDSETSSGNVIVNFTSAKDPHEPCDCRECAGSSSEGWTTEESDADNEEVAT</sequence>